<accession>A0A916QV52</accession>
<dbReference type="PANTHER" id="PTHR23427">
    <property type="entry name" value="SURFEIT LOCUS PROTEIN"/>
    <property type="match status" value="1"/>
</dbReference>
<evidence type="ECO:0000313" key="8">
    <source>
        <dbReference type="Proteomes" id="UP000628017"/>
    </source>
</evidence>
<dbReference type="PROSITE" id="PS50895">
    <property type="entry name" value="SURF1"/>
    <property type="match status" value="1"/>
</dbReference>
<reference evidence="7" key="2">
    <citation type="submission" date="2020-09" db="EMBL/GenBank/DDBJ databases">
        <authorList>
            <person name="Sun Q."/>
            <person name="Zhou Y."/>
        </authorList>
    </citation>
    <scope>NUCLEOTIDE SEQUENCE</scope>
    <source>
        <strain evidence="7">CGMCC 1.15880</strain>
    </source>
</reference>
<dbReference type="PANTHER" id="PTHR23427:SF2">
    <property type="entry name" value="SURFEIT LOCUS PROTEIN 1"/>
    <property type="match status" value="1"/>
</dbReference>
<keyword evidence="6" id="KW-1003">Cell membrane</keyword>
<organism evidence="7 8">
    <name type="scientific">Neptunicoccus cionae</name>
    <dbReference type="NCBI Taxonomy" id="2035344"/>
    <lineage>
        <taxon>Bacteria</taxon>
        <taxon>Pseudomonadati</taxon>
        <taxon>Pseudomonadota</taxon>
        <taxon>Alphaproteobacteria</taxon>
        <taxon>Rhodobacterales</taxon>
        <taxon>Paracoccaceae</taxon>
        <taxon>Neptunicoccus</taxon>
    </lineage>
</organism>
<evidence type="ECO:0000256" key="3">
    <source>
        <dbReference type="ARBA" id="ARBA00022692"/>
    </source>
</evidence>
<gene>
    <name evidence="7" type="primary">surf-1</name>
    <name evidence="7" type="ORF">GCM10011498_11400</name>
</gene>
<evidence type="ECO:0000256" key="6">
    <source>
        <dbReference type="RuleBase" id="RU363076"/>
    </source>
</evidence>
<reference evidence="7" key="1">
    <citation type="journal article" date="2014" name="Int. J. Syst. Evol. Microbiol.">
        <title>Complete genome sequence of Corynebacterium casei LMG S-19264T (=DSM 44701T), isolated from a smear-ripened cheese.</title>
        <authorList>
            <consortium name="US DOE Joint Genome Institute (JGI-PGF)"/>
            <person name="Walter F."/>
            <person name="Albersmeier A."/>
            <person name="Kalinowski J."/>
            <person name="Ruckert C."/>
        </authorList>
    </citation>
    <scope>NUCLEOTIDE SEQUENCE</scope>
    <source>
        <strain evidence="7">CGMCC 1.15880</strain>
    </source>
</reference>
<evidence type="ECO:0000256" key="2">
    <source>
        <dbReference type="ARBA" id="ARBA00007165"/>
    </source>
</evidence>
<dbReference type="CDD" id="cd06662">
    <property type="entry name" value="SURF1"/>
    <property type="match status" value="1"/>
</dbReference>
<name>A0A916QV52_9RHOB</name>
<comment type="subcellular location">
    <subcellularLocation>
        <location evidence="6">Cell membrane</location>
        <topology evidence="6">Multi-pass membrane protein</topology>
    </subcellularLocation>
    <subcellularLocation>
        <location evidence="1">Membrane</location>
    </subcellularLocation>
</comment>
<sequence>MSARMILPLLFGIAGVATLLWLGFWQLDRLAWKEDRIGQIEARKSAAAAPLEPYFHESGPLEEDNYRRVTFEGELTEKQAHVLTSLKFTGAGFRILQEVIWNGKPFMLDLGFVPEAQKDAPRPVGPVRVVGNILNPDDYDESFTPDPDLDKNIWFARYLPMLAEKLDVLPFMVVVETAEYRKDGAWVAYDAVTPLPVSVNIPNDHREYAITWFSLAVVWFGMTAYLLWRIRQKTV</sequence>
<protein>
    <recommendedName>
        <fullName evidence="6">SURF1-like protein</fullName>
    </recommendedName>
</protein>
<comment type="caution">
    <text evidence="7">The sequence shown here is derived from an EMBL/GenBank/DDBJ whole genome shotgun (WGS) entry which is preliminary data.</text>
</comment>
<proteinExistence type="inferred from homology"/>
<evidence type="ECO:0000313" key="7">
    <source>
        <dbReference type="EMBL" id="GGA13197.1"/>
    </source>
</evidence>
<keyword evidence="8" id="KW-1185">Reference proteome</keyword>
<evidence type="ECO:0000256" key="1">
    <source>
        <dbReference type="ARBA" id="ARBA00004370"/>
    </source>
</evidence>
<dbReference type="Pfam" id="PF02104">
    <property type="entry name" value="SURF1"/>
    <property type="match status" value="1"/>
</dbReference>
<keyword evidence="5 6" id="KW-0472">Membrane</keyword>
<dbReference type="InterPro" id="IPR045214">
    <property type="entry name" value="Surf1/Surf4"/>
</dbReference>
<comment type="similarity">
    <text evidence="2 6">Belongs to the SURF1 family.</text>
</comment>
<dbReference type="GO" id="GO:0005886">
    <property type="term" value="C:plasma membrane"/>
    <property type="evidence" value="ECO:0007669"/>
    <property type="project" value="UniProtKB-SubCell"/>
</dbReference>
<dbReference type="AlphaFoldDB" id="A0A916QV52"/>
<feature type="transmembrane region" description="Helical" evidence="6">
    <location>
        <begin position="7"/>
        <end position="27"/>
    </location>
</feature>
<feature type="transmembrane region" description="Helical" evidence="6">
    <location>
        <begin position="208"/>
        <end position="228"/>
    </location>
</feature>
<dbReference type="EMBL" id="BMKA01000002">
    <property type="protein sequence ID" value="GGA13197.1"/>
    <property type="molecule type" value="Genomic_DNA"/>
</dbReference>
<dbReference type="Proteomes" id="UP000628017">
    <property type="component" value="Unassembled WGS sequence"/>
</dbReference>
<keyword evidence="3 6" id="KW-0812">Transmembrane</keyword>
<keyword evidence="4 6" id="KW-1133">Transmembrane helix</keyword>
<evidence type="ECO:0000256" key="5">
    <source>
        <dbReference type="ARBA" id="ARBA00023136"/>
    </source>
</evidence>
<dbReference type="InterPro" id="IPR002994">
    <property type="entry name" value="Surf1/Shy1"/>
</dbReference>
<evidence type="ECO:0000256" key="4">
    <source>
        <dbReference type="ARBA" id="ARBA00022989"/>
    </source>
</evidence>